<dbReference type="Gene3D" id="1.10.4080.10">
    <property type="entry name" value="ADP-ribosylation/Crystallin J1"/>
    <property type="match status" value="1"/>
</dbReference>
<evidence type="ECO:0000256" key="2">
    <source>
        <dbReference type="ARBA" id="ARBA00022801"/>
    </source>
</evidence>
<dbReference type="RefSeq" id="WP_116669005.1">
    <property type="nucleotide sequence ID" value="NZ_MZGU01000002.1"/>
</dbReference>
<dbReference type="OrthoDB" id="114878at2157"/>
<keyword evidence="2 4" id="KW-0378">Hydrolase</keyword>
<comment type="similarity">
    <text evidence="1">Belongs to the ADP-ribosylglycohydrolase family.</text>
</comment>
<dbReference type="AlphaFoldDB" id="A0A2U1S9C8"/>
<keyword evidence="5" id="KW-1185">Reference proteome</keyword>
<dbReference type="GO" id="GO:0046872">
    <property type="term" value="F:metal ion binding"/>
    <property type="evidence" value="ECO:0007669"/>
    <property type="project" value="UniProtKB-KW"/>
</dbReference>
<dbReference type="GO" id="GO:0047407">
    <property type="term" value="F:ADP-ribosyl-[dinitrogen reductase] hydrolase activity"/>
    <property type="evidence" value="ECO:0007669"/>
    <property type="project" value="UniProtKB-EC"/>
</dbReference>
<keyword evidence="3" id="KW-0460">Magnesium</keyword>
<accession>A0A2U1S9C8</accession>
<evidence type="ECO:0000256" key="1">
    <source>
        <dbReference type="ARBA" id="ARBA00010702"/>
    </source>
</evidence>
<protein>
    <submittedName>
        <fullName evidence="4">ADP-ribosyl-[dinitrogen reductase] glycohydrolase</fullName>
        <ecNumber evidence="4">3.2.2.24</ecNumber>
    </submittedName>
</protein>
<feature type="binding site" evidence="3">
    <location>
        <position position="51"/>
    </location>
    <ligand>
        <name>Mg(2+)</name>
        <dbReference type="ChEBI" id="CHEBI:18420"/>
        <label>1</label>
    </ligand>
</feature>
<feature type="binding site" evidence="3">
    <location>
        <position position="50"/>
    </location>
    <ligand>
        <name>Mg(2+)</name>
        <dbReference type="ChEBI" id="CHEBI:18420"/>
        <label>1</label>
    </ligand>
</feature>
<evidence type="ECO:0000313" key="4">
    <source>
        <dbReference type="EMBL" id="PWB87064.1"/>
    </source>
</evidence>
<dbReference type="PANTHER" id="PTHR16222">
    <property type="entry name" value="ADP-RIBOSYLGLYCOHYDROLASE"/>
    <property type="match status" value="1"/>
</dbReference>
<name>A0A2U1S9C8_9EURY</name>
<dbReference type="SUPFAM" id="SSF101478">
    <property type="entry name" value="ADP-ribosylglycohydrolase"/>
    <property type="match status" value="1"/>
</dbReference>
<keyword evidence="3" id="KW-0479">Metal-binding</keyword>
<dbReference type="Pfam" id="PF03747">
    <property type="entry name" value="ADP_ribosyl_GH"/>
    <property type="match status" value="1"/>
</dbReference>
<gene>
    <name evidence="4" type="primary">draG_1</name>
    <name evidence="4" type="ORF">MBBWO_01790</name>
</gene>
<organism evidence="4 5">
    <name type="scientific">Methanobrevibacter woesei</name>
    <dbReference type="NCBI Taxonomy" id="190976"/>
    <lineage>
        <taxon>Archaea</taxon>
        <taxon>Methanobacteriati</taxon>
        <taxon>Methanobacteriota</taxon>
        <taxon>Methanomada group</taxon>
        <taxon>Methanobacteria</taxon>
        <taxon>Methanobacteriales</taxon>
        <taxon>Methanobacteriaceae</taxon>
        <taxon>Methanobrevibacter</taxon>
    </lineage>
</organism>
<dbReference type="PANTHER" id="PTHR16222:SF24">
    <property type="entry name" value="ADP-RIBOSYLHYDROLASE ARH3"/>
    <property type="match status" value="1"/>
</dbReference>
<reference evidence="4 5" key="1">
    <citation type="submission" date="2017-03" db="EMBL/GenBank/DDBJ databases">
        <title>Genome sequence of Methanobrevibacter wosei.</title>
        <authorList>
            <person name="Poehlein A."/>
            <person name="Seedorf H."/>
            <person name="Daniel R."/>
        </authorList>
    </citation>
    <scope>NUCLEOTIDE SEQUENCE [LARGE SCALE GENOMIC DNA]</scope>
    <source>
        <strain evidence="4 5">DSM 11979</strain>
    </source>
</reference>
<dbReference type="InterPro" id="IPR036705">
    <property type="entry name" value="Ribosyl_crysJ1_sf"/>
</dbReference>
<evidence type="ECO:0000313" key="5">
    <source>
        <dbReference type="Proteomes" id="UP000245577"/>
    </source>
</evidence>
<feature type="binding site" evidence="3">
    <location>
        <position position="52"/>
    </location>
    <ligand>
        <name>Mg(2+)</name>
        <dbReference type="ChEBI" id="CHEBI:18420"/>
        <label>1</label>
    </ligand>
</feature>
<dbReference type="InterPro" id="IPR005502">
    <property type="entry name" value="Ribosyl_crysJ1"/>
</dbReference>
<keyword evidence="4" id="KW-0326">Glycosidase</keyword>
<dbReference type="EC" id="3.2.2.24" evidence="4"/>
<evidence type="ECO:0000256" key="3">
    <source>
        <dbReference type="PIRSR" id="PIRSR605502-1"/>
    </source>
</evidence>
<comment type="caution">
    <text evidence="4">The sequence shown here is derived from an EMBL/GenBank/DDBJ whole genome shotgun (WGS) entry which is preliminary data.</text>
</comment>
<comment type="cofactor">
    <cofactor evidence="3">
        <name>Mg(2+)</name>
        <dbReference type="ChEBI" id="CHEBI:18420"/>
    </cofactor>
    <text evidence="3">Binds 2 magnesium ions per subunit.</text>
</comment>
<sequence>MKIKDGIVGFVVGDALGVPVEFESRNKLKDSPVTEMIGYGTYHQPKGTFSDDSSMILATMDSIIKKGHIDYEDIMDCFSEWCYNGKYTPFGETFDIGITTRKAIANYTKNPPLECGEKDFRDNGNGSLMRILPIAFMDVNKETIKEMSSLTHAHDISKTACVYYCYLVRTILENSEKTLKENIQLTNSKMKEMYKDDDILNIFDSIIDENIFDFSEEDIKSTGYVVDTLEAVIYCLLNNDNYKDTVLAAVNLGGDTDTIAAIAGGVAGIYYGYDSIPKEWIDSITKIDYVLELCEEFEKVIK</sequence>
<dbReference type="EMBL" id="MZGU01000002">
    <property type="protein sequence ID" value="PWB87064.1"/>
    <property type="molecule type" value="Genomic_DNA"/>
</dbReference>
<feature type="binding site" evidence="3">
    <location>
        <position position="255"/>
    </location>
    <ligand>
        <name>Mg(2+)</name>
        <dbReference type="ChEBI" id="CHEBI:18420"/>
        <label>1</label>
    </ligand>
</feature>
<feature type="binding site" evidence="3">
    <location>
        <position position="257"/>
    </location>
    <ligand>
        <name>Mg(2+)</name>
        <dbReference type="ChEBI" id="CHEBI:18420"/>
        <label>1</label>
    </ligand>
</feature>
<dbReference type="Proteomes" id="UP000245577">
    <property type="component" value="Unassembled WGS sequence"/>
</dbReference>
<feature type="binding site" evidence="3">
    <location>
        <position position="258"/>
    </location>
    <ligand>
        <name>Mg(2+)</name>
        <dbReference type="ChEBI" id="CHEBI:18420"/>
        <label>1</label>
    </ligand>
</feature>
<dbReference type="InterPro" id="IPR050792">
    <property type="entry name" value="ADP-ribosylglycohydrolase"/>
</dbReference>
<proteinExistence type="inferred from homology"/>